<reference evidence="4" key="1">
    <citation type="submission" date="2016-06" db="EMBL/GenBank/DDBJ databases">
        <title>Parallel loss of symbiosis genes in relatives of nitrogen-fixing non-legume Parasponia.</title>
        <authorList>
            <person name="Van Velzen R."/>
            <person name="Holmer R."/>
            <person name="Bu F."/>
            <person name="Rutten L."/>
            <person name="Van Zeijl A."/>
            <person name="Liu W."/>
            <person name="Santuari L."/>
            <person name="Cao Q."/>
            <person name="Sharma T."/>
            <person name="Shen D."/>
            <person name="Roswanjaya Y."/>
            <person name="Wardhani T."/>
            <person name="Kalhor M.S."/>
            <person name="Jansen J."/>
            <person name="Van den Hoogen J."/>
            <person name="Gungor B."/>
            <person name="Hartog M."/>
            <person name="Hontelez J."/>
            <person name="Verver J."/>
            <person name="Yang W.-C."/>
            <person name="Schijlen E."/>
            <person name="Repin R."/>
            <person name="Schilthuizen M."/>
            <person name="Schranz E."/>
            <person name="Heidstra R."/>
            <person name="Miyata K."/>
            <person name="Fedorova E."/>
            <person name="Kohlen W."/>
            <person name="Bisseling T."/>
            <person name="Smit S."/>
            <person name="Geurts R."/>
        </authorList>
    </citation>
    <scope>NUCLEOTIDE SEQUENCE [LARGE SCALE GENOMIC DNA]</scope>
    <source>
        <strain evidence="4">cv. RG33-2</strain>
    </source>
</reference>
<dbReference type="EMBL" id="JXTC01000212">
    <property type="protein sequence ID" value="PON81617.1"/>
    <property type="molecule type" value="Genomic_DNA"/>
</dbReference>
<dbReference type="AlphaFoldDB" id="A0A2P5E7U7"/>
<evidence type="ECO:0000259" key="2">
    <source>
        <dbReference type="Pfam" id="PF09331"/>
    </source>
</evidence>
<feature type="chain" id="PRO_5015123933" description="DUF1985 domain-containing protein" evidence="1">
    <location>
        <begin position="31"/>
        <end position="209"/>
    </location>
</feature>
<proteinExistence type="predicted"/>
<feature type="domain" description="DUF1985" evidence="2">
    <location>
        <begin position="29"/>
        <end position="117"/>
    </location>
</feature>
<evidence type="ECO:0000313" key="4">
    <source>
        <dbReference type="Proteomes" id="UP000237000"/>
    </source>
</evidence>
<dbReference type="PANTHER" id="PTHR48449:SF1">
    <property type="entry name" value="DUF1985 DOMAIN-CONTAINING PROTEIN"/>
    <property type="match status" value="1"/>
</dbReference>
<comment type="caution">
    <text evidence="3">The sequence shown here is derived from an EMBL/GenBank/DDBJ whole genome shotgun (WGS) entry which is preliminary data.</text>
</comment>
<dbReference type="InterPro" id="IPR015410">
    <property type="entry name" value="DUF1985"/>
</dbReference>
<accession>A0A2P5E7U7</accession>
<name>A0A2P5E7U7_TREOI</name>
<keyword evidence="4" id="KW-1185">Reference proteome</keyword>
<dbReference type="Proteomes" id="UP000237000">
    <property type="component" value="Unassembled WGS sequence"/>
</dbReference>
<sequence length="209" mass="24954">MGHIVNFLSFNSSLLWVLDVVLFLCDVTNFKNKLKETYFLKKTNVSRRDLKDFLITHQKIGNDEDAVKLAKVFMVENILMSKREIILIDYFIFKLVDDENKFEDYPWGRLCYEKTIKYFRQALRNKNIIDGKRSYEVCGFPWVLQVWAFEIIPRLGSKFASYFQETNPSILNWREAKNKHCKGVLKLLDSEKVIFFSSTSTLFWYFNYQ</sequence>
<dbReference type="PANTHER" id="PTHR48449">
    <property type="entry name" value="DUF1985 DOMAIN-CONTAINING PROTEIN"/>
    <property type="match status" value="1"/>
</dbReference>
<dbReference type="OrthoDB" id="1194650at2759"/>
<evidence type="ECO:0000313" key="3">
    <source>
        <dbReference type="EMBL" id="PON81617.1"/>
    </source>
</evidence>
<keyword evidence="1" id="KW-0732">Signal</keyword>
<dbReference type="Pfam" id="PF09331">
    <property type="entry name" value="DUF1985"/>
    <property type="match status" value="1"/>
</dbReference>
<gene>
    <name evidence="3" type="ORF">TorRG33x02_225710</name>
</gene>
<dbReference type="InParanoid" id="A0A2P5E7U7"/>
<feature type="signal peptide" evidence="1">
    <location>
        <begin position="1"/>
        <end position="30"/>
    </location>
</feature>
<organism evidence="3 4">
    <name type="scientific">Trema orientale</name>
    <name type="common">Charcoal tree</name>
    <name type="synonym">Celtis orientalis</name>
    <dbReference type="NCBI Taxonomy" id="63057"/>
    <lineage>
        <taxon>Eukaryota</taxon>
        <taxon>Viridiplantae</taxon>
        <taxon>Streptophyta</taxon>
        <taxon>Embryophyta</taxon>
        <taxon>Tracheophyta</taxon>
        <taxon>Spermatophyta</taxon>
        <taxon>Magnoliopsida</taxon>
        <taxon>eudicotyledons</taxon>
        <taxon>Gunneridae</taxon>
        <taxon>Pentapetalae</taxon>
        <taxon>rosids</taxon>
        <taxon>fabids</taxon>
        <taxon>Rosales</taxon>
        <taxon>Cannabaceae</taxon>
        <taxon>Trema</taxon>
    </lineage>
</organism>
<evidence type="ECO:0000256" key="1">
    <source>
        <dbReference type="SAM" id="SignalP"/>
    </source>
</evidence>
<protein>
    <recommendedName>
        <fullName evidence="2">DUF1985 domain-containing protein</fullName>
    </recommendedName>
</protein>